<accession>A0A8H5XTG7</accession>
<comment type="subcellular location">
    <subcellularLocation>
        <location evidence="1">Membrane</location>
        <topology evidence="1">Multi-pass membrane protein</topology>
    </subcellularLocation>
</comment>
<dbReference type="PIRSF" id="PIRSF006060">
    <property type="entry name" value="AA_transporter"/>
    <property type="match status" value="1"/>
</dbReference>
<dbReference type="EMBL" id="JAAOAN010000829">
    <property type="protein sequence ID" value="KAF5699301.1"/>
    <property type="molecule type" value="Genomic_DNA"/>
</dbReference>
<keyword evidence="4 6" id="KW-1133">Transmembrane helix</keyword>
<dbReference type="GO" id="GO:0022857">
    <property type="term" value="F:transmembrane transporter activity"/>
    <property type="evidence" value="ECO:0007669"/>
    <property type="project" value="InterPro"/>
</dbReference>
<feature type="transmembrane region" description="Helical" evidence="6">
    <location>
        <begin position="131"/>
        <end position="156"/>
    </location>
</feature>
<keyword evidence="2" id="KW-0813">Transport</keyword>
<feature type="transmembrane region" description="Helical" evidence="6">
    <location>
        <begin position="455"/>
        <end position="474"/>
    </location>
</feature>
<evidence type="ECO:0000256" key="4">
    <source>
        <dbReference type="ARBA" id="ARBA00022989"/>
    </source>
</evidence>
<feature type="transmembrane region" description="Helical" evidence="6">
    <location>
        <begin position="280"/>
        <end position="311"/>
    </location>
</feature>
<feature type="transmembrane region" description="Helical" evidence="6">
    <location>
        <begin position="176"/>
        <end position="194"/>
    </location>
</feature>
<evidence type="ECO:0000256" key="5">
    <source>
        <dbReference type="ARBA" id="ARBA00023136"/>
    </source>
</evidence>
<dbReference type="OrthoDB" id="3257095at2759"/>
<feature type="transmembrane region" description="Helical" evidence="6">
    <location>
        <begin position="86"/>
        <end position="110"/>
    </location>
</feature>
<keyword evidence="5 6" id="KW-0472">Membrane</keyword>
<dbReference type="GO" id="GO:0016020">
    <property type="term" value="C:membrane"/>
    <property type="evidence" value="ECO:0007669"/>
    <property type="project" value="UniProtKB-SubCell"/>
</dbReference>
<evidence type="ECO:0000313" key="7">
    <source>
        <dbReference type="EMBL" id="KAF5699301.1"/>
    </source>
</evidence>
<gene>
    <name evidence="7" type="ORF">FMUND_14835</name>
</gene>
<comment type="caution">
    <text evidence="7">The sequence shown here is derived from an EMBL/GenBank/DDBJ whole genome shotgun (WGS) entry which is preliminary data.</text>
</comment>
<reference evidence="7 8" key="1">
    <citation type="submission" date="2020-05" db="EMBL/GenBank/DDBJ databases">
        <title>Identification and distribution of gene clusters putatively required for synthesis of sphingolipid metabolism inhibitors in phylogenetically diverse species of the filamentous fungus Fusarium.</title>
        <authorList>
            <person name="Kim H.-S."/>
            <person name="Busman M."/>
            <person name="Brown D.W."/>
            <person name="Divon H."/>
            <person name="Uhlig S."/>
            <person name="Proctor R.H."/>
        </authorList>
    </citation>
    <scope>NUCLEOTIDE SEQUENCE [LARGE SCALE GENOMIC DNA]</scope>
    <source>
        <strain evidence="7 8">NRRL 66235</strain>
    </source>
</reference>
<dbReference type="Gene3D" id="1.20.1740.10">
    <property type="entry name" value="Amino acid/polyamine transporter I"/>
    <property type="match status" value="1"/>
</dbReference>
<feature type="transmembrane region" description="Helical" evidence="6">
    <location>
        <begin position="201"/>
        <end position="220"/>
    </location>
</feature>
<keyword evidence="3 6" id="KW-0812">Transmembrane</keyword>
<evidence type="ECO:0000256" key="6">
    <source>
        <dbReference type="SAM" id="Phobius"/>
    </source>
</evidence>
<evidence type="ECO:0000256" key="3">
    <source>
        <dbReference type="ARBA" id="ARBA00022692"/>
    </source>
</evidence>
<dbReference type="PANTHER" id="PTHR45649:SF14">
    <property type="entry name" value="GABA PERMEASE"/>
    <property type="match status" value="1"/>
</dbReference>
<feature type="transmembrane region" description="Helical" evidence="6">
    <location>
        <begin position="383"/>
        <end position="403"/>
    </location>
</feature>
<proteinExistence type="predicted"/>
<sequence length="527" mass="56850">MTTSKEKPDLGETDSKLEPCELENHAMNSDAARLDQLGLHVELERRFSLPSIICLCLCLMGTWEGLSSVVAQALASGGVPCLVYNYIASFLCTVATALSLAEIASVYPTAGGQYHWVAALFPSHGRKTVSWLTGWISIGGQIVLTASAAFAGGLIIQGLIVLNDETYVPQRWHGLLLYWAVLTYVFIMNTWGYHALPTSNLVSGVLHIVGFLVVFISLAVKSEKNDAESVFTRFSNSTGWSSDGVAWLVGLISTVYPFLGYDAACHLAEELPHASRNVPVAMVGSVVLNGIIGLAYVMMLAFSAGSLTTILDTRTGFPFIVIFSGATRSNAFTTVLVLFIVIIAMAASVACLASASRTLWAFARDDGTPLSSFLSKVDDKKQIPLRAIALVTVLEMLLGLIYVGNSTAFNAVLSMAIIGMYISYLLPVACMLFFGRSALSPTDYGPFKLNRLSGIVCNIIALVWSIVTVIFSTFPTQMPVTETNMNYSIVIIVGWVVLGLSHYIAVGRHRFKMPVVRAHVLMGVTAN</sequence>
<organism evidence="7 8">
    <name type="scientific">Fusarium mundagurra</name>
    <dbReference type="NCBI Taxonomy" id="1567541"/>
    <lineage>
        <taxon>Eukaryota</taxon>
        <taxon>Fungi</taxon>
        <taxon>Dikarya</taxon>
        <taxon>Ascomycota</taxon>
        <taxon>Pezizomycotina</taxon>
        <taxon>Sordariomycetes</taxon>
        <taxon>Hypocreomycetidae</taxon>
        <taxon>Hypocreales</taxon>
        <taxon>Nectriaceae</taxon>
        <taxon>Fusarium</taxon>
        <taxon>Fusarium fujikuroi species complex</taxon>
    </lineage>
</organism>
<feature type="transmembrane region" description="Helical" evidence="6">
    <location>
        <begin position="331"/>
        <end position="355"/>
    </location>
</feature>
<name>A0A8H5XTG7_9HYPO</name>
<dbReference type="Proteomes" id="UP000544331">
    <property type="component" value="Unassembled WGS sequence"/>
</dbReference>
<protein>
    <submittedName>
        <fullName evidence="7">Amino acid permease</fullName>
    </submittedName>
</protein>
<dbReference type="AlphaFoldDB" id="A0A8H5XTG7"/>
<dbReference type="InterPro" id="IPR002293">
    <property type="entry name" value="AA/rel_permease1"/>
</dbReference>
<dbReference type="Pfam" id="PF13520">
    <property type="entry name" value="AA_permease_2"/>
    <property type="match status" value="1"/>
</dbReference>
<feature type="transmembrane region" description="Helical" evidence="6">
    <location>
        <begin position="486"/>
        <end position="506"/>
    </location>
</feature>
<evidence type="ECO:0000256" key="1">
    <source>
        <dbReference type="ARBA" id="ARBA00004141"/>
    </source>
</evidence>
<feature type="transmembrane region" description="Helical" evidence="6">
    <location>
        <begin position="409"/>
        <end position="434"/>
    </location>
</feature>
<feature type="transmembrane region" description="Helical" evidence="6">
    <location>
        <begin position="47"/>
        <end position="66"/>
    </location>
</feature>
<dbReference type="PANTHER" id="PTHR45649">
    <property type="entry name" value="AMINO-ACID PERMEASE BAT1"/>
    <property type="match status" value="1"/>
</dbReference>
<evidence type="ECO:0000313" key="8">
    <source>
        <dbReference type="Proteomes" id="UP000544331"/>
    </source>
</evidence>
<keyword evidence="8" id="KW-1185">Reference proteome</keyword>
<evidence type="ECO:0000256" key="2">
    <source>
        <dbReference type="ARBA" id="ARBA00022448"/>
    </source>
</evidence>